<feature type="transmembrane region" description="Helical" evidence="1">
    <location>
        <begin position="12"/>
        <end position="31"/>
    </location>
</feature>
<feature type="transmembrane region" description="Helical" evidence="1">
    <location>
        <begin position="1029"/>
        <end position="1055"/>
    </location>
</feature>
<feature type="transmembrane region" description="Helical" evidence="1">
    <location>
        <begin position="354"/>
        <end position="373"/>
    </location>
</feature>
<sequence length="1074" mass="117755">MEKMIHWFSKNHVAANFVMLLVLLAGFTTWFKLKKEVFPNISLDAVLIQVPFPNATPEEVEDGILLPVEDAIADVDGVKRVTSTAMESMGAVTVEVENGYNVREVMTDIKTKVDAITNLPEKAEKATIEEARLDVQVMSVAVSADVDEKTLREIGEQVRDGLLDYQPAPPTKDWAGAKDGVMRMLRGVPKITKANLSAVRPYELSIEVSEQTLRSYKLTLGQVADAVRRSSLDLPSGSVRTAAGEVVIRAKGKRYTAKEFEDVVVTTKPDGSQLLLRDIATVVDGFEDVDISSRFDGRRTVLINVYRTGDQDTLLMAQGVRDYIENVAPANLPEGVELELWNDASILLDGRLSLLIRNGTSGLILVFIVLALFLRPSLAFLVALGIPVSFAGGIWMMPQMDISINMISLFAFILVLGIVVDDAIVVGENVYSRIQGGEHPREASWKGTHEVGTVVIFGILTTMAAFTPMLGLSGVSGKIWPNIPLIVIPVLLFSLLQSKLVLPSHLALLKPHSDSQDVNFIFKIQRRIAKALEVFVEKIYRPLLMSCLRFRYVVWTVFIALLLLVVGLVAGKWVPFEFMPKVEGDVVTAKLEMPVGIAFKTTEAEIQKMEQAAQRVGNRHKDVNGDPISVHILASAGTQPFQTGFGGMRVPLGSNIGEVTVQLSPAADRSISADEFITEWRQEIGTIAGVVELSFRQETGAGGNAIDIEISGRDLTMLQKAADHITDELAGYAGVKDIATNSRKGKREMVFDEITPAGKALGFDLASVSNQVRQSFYGEEVQRIQRGRDELKVMVRYPESERRSVENLEDVRLRTASGDEVPLGIVAKARPARGPASIHRVDRKRSIKISADIDRARANANEVVDRFNSEVLDDLSVNFPGVKWDYLGEQKDQKDSVTEMSTKFIFALLGIYVLMAIPLKSYIQPIIVMTVIPFGIVGAVIGHIIMGMDLSIMSMCGLIALSGVVVNDSLVLVEYVNRHRKDGGTIIDAVHNAGAARFRPILLTSLTTFAGLMPMLVETDMQARFLIPMAVSLGFGILFATFITLLLVPSVYMMLEDIKKLVGRKSEGSEAPPA</sequence>
<name>A0AAT9FI45_9BACT</name>
<dbReference type="Gene3D" id="3.30.70.1320">
    <property type="entry name" value="Multidrug efflux transporter AcrB pore domain like"/>
    <property type="match status" value="1"/>
</dbReference>
<protein>
    <submittedName>
        <fullName evidence="2">Multidrug transporter AcrB</fullName>
    </submittedName>
</protein>
<accession>A0AAT9FI45</accession>
<dbReference type="Gene3D" id="3.30.70.1430">
    <property type="entry name" value="Multidrug efflux transporter AcrB pore domain"/>
    <property type="match status" value="2"/>
</dbReference>
<dbReference type="KEGG" id="osu:NT6N_06600"/>
<dbReference type="SUPFAM" id="SSF82693">
    <property type="entry name" value="Multidrug efflux transporter AcrB pore domain, PN1, PN2, PC1 and PC2 subdomains"/>
    <property type="match status" value="2"/>
</dbReference>
<organism evidence="2">
    <name type="scientific">Oceaniferula spumae</name>
    <dbReference type="NCBI Taxonomy" id="2979115"/>
    <lineage>
        <taxon>Bacteria</taxon>
        <taxon>Pseudomonadati</taxon>
        <taxon>Verrucomicrobiota</taxon>
        <taxon>Verrucomicrobiia</taxon>
        <taxon>Verrucomicrobiales</taxon>
        <taxon>Verrucomicrobiaceae</taxon>
        <taxon>Oceaniferula</taxon>
    </lineage>
</organism>
<keyword evidence="1" id="KW-1133">Transmembrane helix</keyword>
<keyword evidence="1" id="KW-0812">Transmembrane</keyword>
<reference evidence="2" key="1">
    <citation type="submission" date="2024-07" db="EMBL/GenBank/DDBJ databases">
        <title>Complete genome sequence of Verrucomicrobiaceae bacterium NT6N.</title>
        <authorList>
            <person name="Huang C."/>
            <person name="Takami H."/>
            <person name="Hamasaki K."/>
        </authorList>
    </citation>
    <scope>NUCLEOTIDE SEQUENCE</scope>
    <source>
        <strain evidence="2">NT6N</strain>
    </source>
</reference>
<feature type="transmembrane region" description="Helical" evidence="1">
    <location>
        <begin position="409"/>
        <end position="431"/>
    </location>
</feature>
<dbReference type="AlphaFoldDB" id="A0AAT9FI45"/>
<dbReference type="PANTHER" id="PTHR32063">
    <property type="match status" value="1"/>
</dbReference>
<dbReference type="Gene3D" id="3.30.70.1440">
    <property type="entry name" value="Multidrug efflux transporter AcrB pore domain"/>
    <property type="match status" value="1"/>
</dbReference>
<feature type="transmembrane region" description="Helical" evidence="1">
    <location>
        <begin position="900"/>
        <end position="919"/>
    </location>
</feature>
<keyword evidence="1" id="KW-0472">Membrane</keyword>
<dbReference type="EMBL" id="AP026866">
    <property type="protein sequence ID" value="BDS05620.1"/>
    <property type="molecule type" value="Genomic_DNA"/>
</dbReference>
<dbReference type="PRINTS" id="PR00702">
    <property type="entry name" value="ACRIFLAVINRP"/>
</dbReference>
<dbReference type="SUPFAM" id="SSF82714">
    <property type="entry name" value="Multidrug efflux transporter AcrB TolC docking domain, DN and DC subdomains"/>
    <property type="match status" value="2"/>
</dbReference>
<dbReference type="GO" id="GO:0042910">
    <property type="term" value="F:xenobiotic transmembrane transporter activity"/>
    <property type="evidence" value="ECO:0007669"/>
    <property type="project" value="TreeGrafter"/>
</dbReference>
<proteinExistence type="predicted"/>
<evidence type="ECO:0000256" key="1">
    <source>
        <dbReference type="SAM" id="Phobius"/>
    </source>
</evidence>
<feature type="transmembrane region" description="Helical" evidence="1">
    <location>
        <begin position="378"/>
        <end position="397"/>
    </location>
</feature>
<feature type="transmembrane region" description="Helical" evidence="1">
    <location>
        <begin position="998"/>
        <end position="1017"/>
    </location>
</feature>
<dbReference type="InterPro" id="IPR001036">
    <property type="entry name" value="Acrflvin-R"/>
</dbReference>
<dbReference type="Gene3D" id="1.20.1640.10">
    <property type="entry name" value="Multidrug efflux transporter AcrB transmembrane domain"/>
    <property type="match status" value="2"/>
</dbReference>
<dbReference type="GO" id="GO:0005886">
    <property type="term" value="C:plasma membrane"/>
    <property type="evidence" value="ECO:0007669"/>
    <property type="project" value="TreeGrafter"/>
</dbReference>
<dbReference type="PANTHER" id="PTHR32063:SF33">
    <property type="entry name" value="RND SUPERFAMILY EFFLUX PUMP PERMEASE COMPONENT"/>
    <property type="match status" value="1"/>
</dbReference>
<feature type="transmembrane region" description="Helical" evidence="1">
    <location>
        <begin position="483"/>
        <end position="502"/>
    </location>
</feature>
<feature type="transmembrane region" description="Helical" evidence="1">
    <location>
        <begin position="451"/>
        <end position="471"/>
    </location>
</feature>
<feature type="transmembrane region" description="Helical" evidence="1">
    <location>
        <begin position="952"/>
        <end position="977"/>
    </location>
</feature>
<dbReference type="SUPFAM" id="SSF82866">
    <property type="entry name" value="Multidrug efflux transporter AcrB transmembrane domain"/>
    <property type="match status" value="2"/>
</dbReference>
<evidence type="ECO:0000313" key="2">
    <source>
        <dbReference type="EMBL" id="BDS05620.1"/>
    </source>
</evidence>
<feature type="transmembrane region" description="Helical" evidence="1">
    <location>
        <begin position="552"/>
        <end position="574"/>
    </location>
</feature>
<dbReference type="Pfam" id="PF00873">
    <property type="entry name" value="ACR_tran"/>
    <property type="match status" value="1"/>
</dbReference>
<gene>
    <name evidence="2" type="ORF">NT6N_06600</name>
</gene>
<dbReference type="InterPro" id="IPR027463">
    <property type="entry name" value="AcrB_DN_DC_subdom"/>
</dbReference>
<dbReference type="Gene3D" id="3.30.2090.10">
    <property type="entry name" value="Multidrug efflux transporter AcrB TolC docking domain, DN and DC subdomains"/>
    <property type="match status" value="2"/>
</dbReference>
<feature type="transmembrane region" description="Helical" evidence="1">
    <location>
        <begin position="926"/>
        <end position="946"/>
    </location>
</feature>